<feature type="domain" description="Disease resistance R13L4/SHOC-2-like LRR" evidence="3">
    <location>
        <begin position="132"/>
        <end position="399"/>
    </location>
</feature>
<evidence type="ECO:0000256" key="1">
    <source>
        <dbReference type="ARBA" id="ARBA00022737"/>
    </source>
</evidence>
<dbReference type="Proteomes" id="UP001159364">
    <property type="component" value="Linkage Group LG03"/>
</dbReference>
<dbReference type="InterPro" id="IPR058922">
    <property type="entry name" value="WHD_DRP"/>
</dbReference>
<dbReference type="PROSITE" id="PS51450">
    <property type="entry name" value="LRR"/>
    <property type="match status" value="1"/>
</dbReference>
<dbReference type="InterPro" id="IPR032675">
    <property type="entry name" value="LRR_dom_sf"/>
</dbReference>
<evidence type="ECO:0000259" key="2">
    <source>
        <dbReference type="Pfam" id="PF23559"/>
    </source>
</evidence>
<sequence>MAQGYLKAKEDEDLEMIDETYFKNLAARSLLQIFSYRKDCYVLHDMVSDLAQTFTKNECLNIEVLKDTELNGNSLHADANVRHLALTIENDASFPVSVYGLIKLRSLIIQFIRYESSRIFVELKDIFDHLTCLRTLDLSSCDIKEIPSSIKKLIHLRWLDLSRNANLEKLPETLCECYNLQTLILENCDNLVELPQGIRKLINLMYLDFDNCENIVYLPKGIGNLWHLRRLTCLIISVNKGESFSIVEMEKLNNLRGRLEIRGLGNLPKALESPSDMEKLYIDEEETVDEDSRMKDEEEVLEALEPPLDLEILSIENYKGKTLFPSWMIKLNLPKELMIESCENCEELPPLGKLSCLEELVLREMSVKRVGVEFMGIEKEKDSSTSFLSFPKLKKLSFQWFDEWEEWDDIDEWLMERINNKTITIMSSLQQLDIYYC</sequence>
<dbReference type="InterPro" id="IPR001611">
    <property type="entry name" value="Leu-rich_rpt"/>
</dbReference>
<evidence type="ECO:0000313" key="4">
    <source>
        <dbReference type="EMBL" id="KAJ8769222.1"/>
    </source>
</evidence>
<proteinExistence type="predicted"/>
<evidence type="ECO:0000259" key="3">
    <source>
        <dbReference type="Pfam" id="PF23598"/>
    </source>
</evidence>
<dbReference type="PANTHER" id="PTHR47186">
    <property type="entry name" value="LEUCINE-RICH REPEAT-CONTAINING PROTEIN 57"/>
    <property type="match status" value="1"/>
</dbReference>
<dbReference type="Pfam" id="PF23598">
    <property type="entry name" value="LRR_14"/>
    <property type="match status" value="1"/>
</dbReference>
<dbReference type="Pfam" id="PF23559">
    <property type="entry name" value="WHD_DRP"/>
    <property type="match status" value="1"/>
</dbReference>
<protein>
    <submittedName>
        <fullName evidence="4">Uncharacterized protein</fullName>
    </submittedName>
</protein>
<gene>
    <name evidence="4" type="ORF">K2173_000997</name>
</gene>
<dbReference type="PANTHER" id="PTHR47186:SF30">
    <property type="entry name" value="EF-HAND DOMAIN-CONTAINING PROTEIN"/>
    <property type="match status" value="1"/>
</dbReference>
<dbReference type="InterPro" id="IPR055414">
    <property type="entry name" value="LRR_R13L4/SHOC2-like"/>
</dbReference>
<dbReference type="Gene3D" id="3.80.10.10">
    <property type="entry name" value="Ribonuclease Inhibitor"/>
    <property type="match status" value="1"/>
</dbReference>
<keyword evidence="5" id="KW-1185">Reference proteome</keyword>
<dbReference type="SUPFAM" id="SSF52058">
    <property type="entry name" value="L domain-like"/>
    <property type="match status" value="1"/>
</dbReference>
<comment type="caution">
    <text evidence="4">The sequence shown here is derived from an EMBL/GenBank/DDBJ whole genome shotgun (WGS) entry which is preliminary data.</text>
</comment>
<accession>A0AAV8TQH3</accession>
<name>A0AAV8TQH3_9ROSI</name>
<dbReference type="AlphaFoldDB" id="A0AAV8TQH3"/>
<evidence type="ECO:0000313" key="5">
    <source>
        <dbReference type="Proteomes" id="UP001159364"/>
    </source>
</evidence>
<keyword evidence="1" id="KW-0677">Repeat</keyword>
<reference evidence="4 5" key="1">
    <citation type="submission" date="2021-09" db="EMBL/GenBank/DDBJ databases">
        <title>Genomic insights and catalytic innovation underlie evolution of tropane alkaloids biosynthesis.</title>
        <authorList>
            <person name="Wang Y.-J."/>
            <person name="Tian T."/>
            <person name="Huang J.-P."/>
            <person name="Huang S.-X."/>
        </authorList>
    </citation>
    <scope>NUCLEOTIDE SEQUENCE [LARGE SCALE GENOMIC DNA]</scope>
    <source>
        <strain evidence="4">KIB-2018</strain>
        <tissue evidence="4">Leaf</tissue>
    </source>
</reference>
<dbReference type="EMBL" id="JAIWQS010000003">
    <property type="protein sequence ID" value="KAJ8769222.1"/>
    <property type="molecule type" value="Genomic_DNA"/>
</dbReference>
<feature type="domain" description="Disease resistance protein winged helix" evidence="2">
    <location>
        <begin position="1"/>
        <end position="51"/>
    </location>
</feature>
<organism evidence="4 5">
    <name type="scientific">Erythroxylum novogranatense</name>
    <dbReference type="NCBI Taxonomy" id="1862640"/>
    <lineage>
        <taxon>Eukaryota</taxon>
        <taxon>Viridiplantae</taxon>
        <taxon>Streptophyta</taxon>
        <taxon>Embryophyta</taxon>
        <taxon>Tracheophyta</taxon>
        <taxon>Spermatophyta</taxon>
        <taxon>Magnoliopsida</taxon>
        <taxon>eudicotyledons</taxon>
        <taxon>Gunneridae</taxon>
        <taxon>Pentapetalae</taxon>
        <taxon>rosids</taxon>
        <taxon>fabids</taxon>
        <taxon>Malpighiales</taxon>
        <taxon>Erythroxylaceae</taxon>
        <taxon>Erythroxylum</taxon>
    </lineage>
</organism>